<evidence type="ECO:0000256" key="3">
    <source>
        <dbReference type="SAM" id="SignalP"/>
    </source>
</evidence>
<feature type="region of interest" description="Disordered" evidence="2">
    <location>
        <begin position="114"/>
        <end position="156"/>
    </location>
</feature>
<keyword evidence="1" id="KW-0175">Coiled coil</keyword>
<dbReference type="PROSITE" id="PS51257">
    <property type="entry name" value="PROKAR_LIPOPROTEIN"/>
    <property type="match status" value="1"/>
</dbReference>
<gene>
    <name evidence="4" type="ORF">IAC08_06210</name>
</gene>
<comment type="caution">
    <text evidence="4">The sequence shown here is derived from an EMBL/GenBank/DDBJ whole genome shotgun (WGS) entry which is preliminary data.</text>
</comment>
<evidence type="ECO:0000256" key="2">
    <source>
        <dbReference type="SAM" id="MobiDB-lite"/>
    </source>
</evidence>
<dbReference type="EMBL" id="JADIMK010000067">
    <property type="protein sequence ID" value="MBO8455981.1"/>
    <property type="molecule type" value="Genomic_DNA"/>
</dbReference>
<reference evidence="4" key="2">
    <citation type="journal article" date="2021" name="PeerJ">
        <title>Extensive microbial diversity within the chicken gut microbiome revealed by metagenomics and culture.</title>
        <authorList>
            <person name="Gilroy R."/>
            <person name="Ravi A."/>
            <person name="Getino M."/>
            <person name="Pursley I."/>
            <person name="Horton D.L."/>
            <person name="Alikhan N.F."/>
            <person name="Baker D."/>
            <person name="Gharbi K."/>
            <person name="Hall N."/>
            <person name="Watson M."/>
            <person name="Adriaenssens E.M."/>
            <person name="Foster-Nyarko E."/>
            <person name="Jarju S."/>
            <person name="Secka A."/>
            <person name="Antonio M."/>
            <person name="Oren A."/>
            <person name="Chaudhuri R.R."/>
            <person name="La Ragione R."/>
            <person name="Hildebrand F."/>
            <person name="Pallen M.J."/>
        </authorList>
    </citation>
    <scope>NUCLEOTIDE SEQUENCE</scope>
    <source>
        <strain evidence="4">B1-3475</strain>
    </source>
</reference>
<dbReference type="Proteomes" id="UP000823617">
    <property type="component" value="Unassembled WGS sequence"/>
</dbReference>
<reference evidence="4" key="1">
    <citation type="submission" date="2020-10" db="EMBL/GenBank/DDBJ databases">
        <authorList>
            <person name="Gilroy R."/>
        </authorList>
    </citation>
    <scope>NUCLEOTIDE SEQUENCE</scope>
    <source>
        <strain evidence="4">B1-3475</strain>
    </source>
</reference>
<evidence type="ECO:0000256" key="1">
    <source>
        <dbReference type="SAM" id="Coils"/>
    </source>
</evidence>
<organism evidence="4 5">
    <name type="scientific">Candidatus Cryptobacteroides intestinigallinarum</name>
    <dbReference type="NCBI Taxonomy" id="2840767"/>
    <lineage>
        <taxon>Bacteria</taxon>
        <taxon>Pseudomonadati</taxon>
        <taxon>Bacteroidota</taxon>
        <taxon>Bacteroidia</taxon>
        <taxon>Bacteroidales</taxon>
        <taxon>Candidatus Cryptobacteroides</taxon>
    </lineage>
</organism>
<feature type="chain" id="PRO_5038933739" evidence="3">
    <location>
        <begin position="26"/>
        <end position="156"/>
    </location>
</feature>
<feature type="coiled-coil region" evidence="1">
    <location>
        <begin position="45"/>
        <end position="75"/>
    </location>
</feature>
<evidence type="ECO:0000313" key="4">
    <source>
        <dbReference type="EMBL" id="MBO8455981.1"/>
    </source>
</evidence>
<proteinExistence type="predicted"/>
<name>A0A9D9HLF2_9BACT</name>
<dbReference type="AlphaFoldDB" id="A0A9D9HLF2"/>
<accession>A0A9D9HLF2</accession>
<sequence length="156" mass="17147">MKRSGLIRMLAVTLGVLMLAGCATTADKINDLVDDTIKNSKELTQEEWEARDKKLQEYLKEFQENKDAYTEEERESVDYALGKYYGEQIKLGIRQAKEGIEDFMEKIPGFIDGFVEGLGGSDGDEEPTDTADQSDAAGGQPDADVPVQSTGSGRTI</sequence>
<feature type="compositionally biased region" description="Polar residues" evidence="2">
    <location>
        <begin position="147"/>
        <end position="156"/>
    </location>
</feature>
<evidence type="ECO:0000313" key="5">
    <source>
        <dbReference type="Proteomes" id="UP000823617"/>
    </source>
</evidence>
<keyword evidence="3" id="KW-0732">Signal</keyword>
<protein>
    <submittedName>
        <fullName evidence="4">Uncharacterized protein</fullName>
    </submittedName>
</protein>
<feature type="signal peptide" evidence="3">
    <location>
        <begin position="1"/>
        <end position="25"/>
    </location>
</feature>